<comment type="catalytic activity">
    <reaction evidence="8 9">
        <text>(R)-pantoate + NADP(+) = 2-dehydropantoate + NADPH + H(+)</text>
        <dbReference type="Rhea" id="RHEA:16233"/>
        <dbReference type="ChEBI" id="CHEBI:11561"/>
        <dbReference type="ChEBI" id="CHEBI:15378"/>
        <dbReference type="ChEBI" id="CHEBI:15980"/>
        <dbReference type="ChEBI" id="CHEBI:57783"/>
        <dbReference type="ChEBI" id="CHEBI:58349"/>
        <dbReference type="EC" id="1.1.1.169"/>
    </reaction>
</comment>
<evidence type="ECO:0000256" key="2">
    <source>
        <dbReference type="ARBA" id="ARBA00007870"/>
    </source>
</evidence>
<evidence type="ECO:0000256" key="1">
    <source>
        <dbReference type="ARBA" id="ARBA00004994"/>
    </source>
</evidence>
<dbReference type="Pfam" id="PF08546">
    <property type="entry name" value="ApbA_C"/>
    <property type="match status" value="1"/>
</dbReference>
<reference evidence="12 13" key="1">
    <citation type="submission" date="2022-11" db="EMBL/GenBank/DDBJ databases">
        <title>The characterization of three novel Bacteroidetes species and genomic analysis of their roles in tidal elemental geochemical cycles.</title>
        <authorList>
            <person name="Ma K."/>
        </authorList>
    </citation>
    <scope>NUCLEOTIDE SEQUENCE [LARGE SCALE GENOMIC DNA]</scope>
    <source>
        <strain evidence="12 13">M17</strain>
    </source>
</reference>
<comment type="caution">
    <text evidence="12">The sequence shown here is derived from an EMBL/GenBank/DDBJ whole genome shotgun (WGS) entry which is preliminary data.</text>
</comment>
<dbReference type="EC" id="1.1.1.169" evidence="3 9"/>
<keyword evidence="6 9" id="KW-0560">Oxidoreductase</keyword>
<dbReference type="NCBIfam" id="TIGR00745">
    <property type="entry name" value="apbA_panE"/>
    <property type="match status" value="1"/>
</dbReference>
<evidence type="ECO:0000259" key="11">
    <source>
        <dbReference type="Pfam" id="PF08546"/>
    </source>
</evidence>
<sequence>MTKKNIAIIGLGGVGGYFGFKINQFNEQSEEHHVTFVARNKTYQQVKENGLQLISSDLENNVTRPNKIIENISELKNPDLILICVKEYDLENICNQLTGVITKETILLPMMNGVDIYDRIRKIIPDNVILPSCVYVASHIKEKGIVEHKGKPGKLYFGNDPMHPDTDLEWITRLLDNSNINYTFRDDASIDIWTKFIFIASFGLVSAKYNSSIGAVCTEPQQKEEATEIMKEIKLIAHKKDIMLRDDIIENTFQKASTFPQTTPTSLQLDVNSGKQNNELELFAGAILKYGEELNVKCPATQKIYNEIKTKLANKINT</sequence>
<protein>
    <recommendedName>
        <fullName evidence="4 9">2-dehydropantoate 2-reductase</fullName>
        <ecNumber evidence="3 9">1.1.1.169</ecNumber>
    </recommendedName>
    <alternativeName>
        <fullName evidence="7 9">Ketopantoate reductase</fullName>
    </alternativeName>
</protein>
<dbReference type="PANTHER" id="PTHR21708:SF26">
    <property type="entry name" value="2-DEHYDROPANTOATE 2-REDUCTASE"/>
    <property type="match status" value="1"/>
</dbReference>
<dbReference type="PANTHER" id="PTHR21708">
    <property type="entry name" value="PROBABLE 2-DEHYDROPANTOATE 2-REDUCTASE"/>
    <property type="match status" value="1"/>
</dbReference>
<evidence type="ECO:0000256" key="7">
    <source>
        <dbReference type="ARBA" id="ARBA00032024"/>
    </source>
</evidence>
<accession>A0ABT3RNH6</accession>
<dbReference type="Pfam" id="PF02558">
    <property type="entry name" value="ApbA"/>
    <property type="match status" value="1"/>
</dbReference>
<feature type="domain" description="Ketopantoate reductase N-terminal" evidence="10">
    <location>
        <begin position="6"/>
        <end position="159"/>
    </location>
</feature>
<dbReference type="InterPro" id="IPR013332">
    <property type="entry name" value="KPR_N"/>
</dbReference>
<keyword evidence="13" id="KW-1185">Reference proteome</keyword>
<dbReference type="InterPro" id="IPR013752">
    <property type="entry name" value="KPA_reductase"/>
</dbReference>
<dbReference type="Gene3D" id="1.10.1040.10">
    <property type="entry name" value="N-(1-d-carboxylethyl)-l-norvaline Dehydrogenase, domain 2"/>
    <property type="match status" value="1"/>
</dbReference>
<dbReference type="InterPro" id="IPR008927">
    <property type="entry name" value="6-PGluconate_DH-like_C_sf"/>
</dbReference>
<dbReference type="InterPro" id="IPR013328">
    <property type="entry name" value="6PGD_dom2"/>
</dbReference>
<dbReference type="InterPro" id="IPR036291">
    <property type="entry name" value="NAD(P)-bd_dom_sf"/>
</dbReference>
<evidence type="ECO:0000259" key="10">
    <source>
        <dbReference type="Pfam" id="PF02558"/>
    </source>
</evidence>
<evidence type="ECO:0000256" key="6">
    <source>
        <dbReference type="ARBA" id="ARBA00023002"/>
    </source>
</evidence>
<organism evidence="12 13">
    <name type="scientific">Mangrovivirga halotolerans</name>
    <dbReference type="NCBI Taxonomy" id="2993936"/>
    <lineage>
        <taxon>Bacteria</taxon>
        <taxon>Pseudomonadati</taxon>
        <taxon>Bacteroidota</taxon>
        <taxon>Cytophagia</taxon>
        <taxon>Cytophagales</taxon>
        <taxon>Mangrovivirgaceae</taxon>
        <taxon>Mangrovivirga</taxon>
    </lineage>
</organism>
<proteinExistence type="inferred from homology"/>
<dbReference type="InterPro" id="IPR003710">
    <property type="entry name" value="ApbA"/>
</dbReference>
<evidence type="ECO:0000256" key="5">
    <source>
        <dbReference type="ARBA" id="ARBA00022857"/>
    </source>
</evidence>
<dbReference type="GO" id="GO:0008677">
    <property type="term" value="F:2-dehydropantoate 2-reductase activity"/>
    <property type="evidence" value="ECO:0007669"/>
    <property type="project" value="UniProtKB-EC"/>
</dbReference>
<evidence type="ECO:0000256" key="4">
    <source>
        <dbReference type="ARBA" id="ARBA00019465"/>
    </source>
</evidence>
<dbReference type="SUPFAM" id="SSF51735">
    <property type="entry name" value="NAD(P)-binding Rossmann-fold domains"/>
    <property type="match status" value="1"/>
</dbReference>
<feature type="domain" description="Ketopantoate reductase C-terminal" evidence="11">
    <location>
        <begin position="191"/>
        <end position="311"/>
    </location>
</feature>
<dbReference type="InterPro" id="IPR051402">
    <property type="entry name" value="KPR-Related"/>
</dbReference>
<dbReference type="Proteomes" id="UP001209885">
    <property type="component" value="Unassembled WGS sequence"/>
</dbReference>
<dbReference type="Gene3D" id="3.40.50.720">
    <property type="entry name" value="NAD(P)-binding Rossmann-like Domain"/>
    <property type="match status" value="1"/>
</dbReference>
<evidence type="ECO:0000313" key="13">
    <source>
        <dbReference type="Proteomes" id="UP001209885"/>
    </source>
</evidence>
<keyword evidence="5 9" id="KW-0521">NADP</keyword>
<comment type="function">
    <text evidence="9">Catalyzes the NADPH-dependent reduction of ketopantoate into pantoic acid.</text>
</comment>
<evidence type="ECO:0000313" key="12">
    <source>
        <dbReference type="EMBL" id="MCX2743329.1"/>
    </source>
</evidence>
<comment type="similarity">
    <text evidence="2 9">Belongs to the ketopantoate reductase family.</text>
</comment>
<name>A0ABT3RNH6_9BACT</name>
<comment type="pathway">
    <text evidence="1 9">Cofactor biosynthesis; (R)-pantothenate biosynthesis; (R)-pantoate from 3-methyl-2-oxobutanoate: step 2/2.</text>
</comment>
<dbReference type="RefSeq" id="WP_266055705.1">
    <property type="nucleotide sequence ID" value="NZ_JAPFQN010000003.1"/>
</dbReference>
<keyword evidence="9" id="KW-0566">Pantothenate biosynthesis</keyword>
<gene>
    <name evidence="12" type="ORF">OO013_05600</name>
</gene>
<evidence type="ECO:0000256" key="9">
    <source>
        <dbReference type="RuleBase" id="RU362068"/>
    </source>
</evidence>
<evidence type="ECO:0000256" key="3">
    <source>
        <dbReference type="ARBA" id="ARBA00013014"/>
    </source>
</evidence>
<evidence type="ECO:0000256" key="8">
    <source>
        <dbReference type="ARBA" id="ARBA00048793"/>
    </source>
</evidence>
<dbReference type="EMBL" id="JAPFQN010000003">
    <property type="protein sequence ID" value="MCX2743329.1"/>
    <property type="molecule type" value="Genomic_DNA"/>
</dbReference>
<dbReference type="SUPFAM" id="SSF48179">
    <property type="entry name" value="6-phosphogluconate dehydrogenase C-terminal domain-like"/>
    <property type="match status" value="1"/>
</dbReference>